<dbReference type="Pfam" id="PF13432">
    <property type="entry name" value="TPR_16"/>
    <property type="match status" value="1"/>
</dbReference>
<dbReference type="InterPro" id="IPR011990">
    <property type="entry name" value="TPR-like_helical_dom_sf"/>
</dbReference>
<dbReference type="SUPFAM" id="SSF48452">
    <property type="entry name" value="TPR-like"/>
    <property type="match status" value="1"/>
</dbReference>
<dbReference type="RefSeq" id="WP_029312606.1">
    <property type="nucleotide sequence ID" value="NZ_FTNE01000019.1"/>
</dbReference>
<proteinExistence type="predicted"/>
<evidence type="ECO:0000313" key="2">
    <source>
        <dbReference type="Proteomes" id="UP000186308"/>
    </source>
</evidence>
<dbReference type="AlphaFoldDB" id="A0A8G2FHG8"/>
<keyword evidence="2" id="KW-1185">Reference proteome</keyword>
<gene>
    <name evidence="1" type="ORF">SAMN05421828_11937</name>
</gene>
<evidence type="ECO:0000313" key="1">
    <source>
        <dbReference type="EMBL" id="SIR20938.1"/>
    </source>
</evidence>
<accession>A0A8G2FHG8</accession>
<dbReference type="EMBL" id="FTNE01000019">
    <property type="protein sequence ID" value="SIR20938.1"/>
    <property type="molecule type" value="Genomic_DNA"/>
</dbReference>
<organism evidence="1 2">
    <name type="scientific">Acidiphilium rubrum</name>
    <dbReference type="NCBI Taxonomy" id="526"/>
    <lineage>
        <taxon>Bacteria</taxon>
        <taxon>Pseudomonadati</taxon>
        <taxon>Pseudomonadota</taxon>
        <taxon>Alphaproteobacteria</taxon>
        <taxon>Acetobacterales</taxon>
        <taxon>Acidocellaceae</taxon>
        <taxon>Acidiphilium</taxon>
    </lineage>
</organism>
<dbReference type="Proteomes" id="UP000186308">
    <property type="component" value="Unassembled WGS sequence"/>
</dbReference>
<protein>
    <submittedName>
        <fullName evidence="1">Tetratricopeptide repeat-containing protein</fullName>
    </submittedName>
</protein>
<dbReference type="OrthoDB" id="1551390at2"/>
<sequence length="255" mass="26285">MPALSNTLDQPVVSQTSPPDFSASLVQRVRSLIGRGQINAASLLLPTLQKLCPDHADIALIKLEIALARGNLADAKSAIDQGLTESPNSAPLLVLRARLNFQNRDMVGAALAAADAVIADPTNPSAKSVLGQALLELGQTEQAAICLRDALADMPTDMSSLTALTRAAPADAVAMIRAAIAAGSDNAGMRNALIGALLEASDTDAADIEIRAMTVGGLADAQTGILAIQSAVKSGRWTEATELFGKSTAHLPRHA</sequence>
<dbReference type="Gene3D" id="1.25.40.10">
    <property type="entry name" value="Tetratricopeptide repeat domain"/>
    <property type="match status" value="1"/>
</dbReference>
<name>A0A8G2FHG8_ACIRU</name>
<comment type="caution">
    <text evidence="1">The sequence shown here is derived from an EMBL/GenBank/DDBJ whole genome shotgun (WGS) entry which is preliminary data.</text>
</comment>
<reference evidence="1 2" key="1">
    <citation type="submission" date="2017-01" db="EMBL/GenBank/DDBJ databases">
        <authorList>
            <person name="Varghese N."/>
            <person name="Submissions S."/>
        </authorList>
    </citation>
    <scope>NUCLEOTIDE SEQUENCE [LARGE SCALE GENOMIC DNA]</scope>
    <source>
        <strain evidence="1 2">ATCC 35905</strain>
    </source>
</reference>